<keyword evidence="3 10" id="KW-0132">Cell division</keyword>
<feature type="compositionally biased region" description="Low complexity" evidence="12">
    <location>
        <begin position="546"/>
        <end position="564"/>
    </location>
</feature>
<dbReference type="Gene3D" id="3.90.190.20">
    <property type="entry name" value="Mur ligase, C-terminal domain"/>
    <property type="match status" value="1"/>
</dbReference>
<keyword evidence="1 10" id="KW-0963">Cytoplasm</keyword>
<dbReference type="SUPFAM" id="SSF53623">
    <property type="entry name" value="MurD-like peptide ligases, catalytic domain"/>
    <property type="match status" value="1"/>
</dbReference>
<feature type="domain" description="Mur ligase C-terminal" evidence="14">
    <location>
        <begin position="322"/>
        <end position="437"/>
    </location>
</feature>
<evidence type="ECO:0000256" key="5">
    <source>
        <dbReference type="ARBA" id="ARBA00022840"/>
    </source>
</evidence>
<dbReference type="PANTHER" id="PTHR43024:SF1">
    <property type="entry name" value="UDP-N-ACETYLMURAMOYL-TRIPEPTIDE--D-ALANYL-D-ALANINE LIGASE"/>
    <property type="match status" value="1"/>
</dbReference>
<organism evidence="16 17">
    <name type="scientific">Terracoccus luteus</name>
    <dbReference type="NCBI Taxonomy" id="53356"/>
    <lineage>
        <taxon>Bacteria</taxon>
        <taxon>Bacillati</taxon>
        <taxon>Actinomycetota</taxon>
        <taxon>Actinomycetes</taxon>
        <taxon>Micrococcales</taxon>
        <taxon>Intrasporangiaceae</taxon>
        <taxon>Terracoccus</taxon>
    </lineage>
</organism>
<comment type="pathway">
    <text evidence="10 11">Cell wall biogenesis; peptidoglycan biosynthesis.</text>
</comment>
<dbReference type="SUPFAM" id="SSF63418">
    <property type="entry name" value="MurE/MurF N-terminal domain"/>
    <property type="match status" value="1"/>
</dbReference>
<dbReference type="Gene3D" id="3.40.1390.10">
    <property type="entry name" value="MurE/MurF, N-terminal domain"/>
    <property type="match status" value="1"/>
</dbReference>
<dbReference type="GO" id="GO:0005737">
    <property type="term" value="C:cytoplasm"/>
    <property type="evidence" value="ECO:0007669"/>
    <property type="project" value="UniProtKB-SubCell"/>
</dbReference>
<dbReference type="SUPFAM" id="SSF53244">
    <property type="entry name" value="MurD-like peptide ligases, peptide-binding domain"/>
    <property type="match status" value="1"/>
</dbReference>
<dbReference type="EMBL" id="RBXT01000001">
    <property type="protein sequence ID" value="RKT77174.1"/>
    <property type="molecule type" value="Genomic_DNA"/>
</dbReference>
<comment type="similarity">
    <text evidence="10">Belongs to the MurCDEF family. MurF subfamily.</text>
</comment>
<evidence type="ECO:0000259" key="13">
    <source>
        <dbReference type="Pfam" id="PF01225"/>
    </source>
</evidence>
<dbReference type="GO" id="GO:0005524">
    <property type="term" value="F:ATP binding"/>
    <property type="evidence" value="ECO:0007669"/>
    <property type="project" value="UniProtKB-UniRule"/>
</dbReference>
<dbReference type="InterPro" id="IPR036565">
    <property type="entry name" value="Mur-like_cat_sf"/>
</dbReference>
<dbReference type="Proteomes" id="UP000278440">
    <property type="component" value="Unassembled WGS sequence"/>
</dbReference>
<dbReference type="InterPro" id="IPR036615">
    <property type="entry name" value="Mur_ligase_C_dom_sf"/>
</dbReference>
<name>A0A495XWG8_9MICO</name>
<dbReference type="RefSeq" id="WP_121030882.1">
    <property type="nucleotide sequence ID" value="NZ_RBXT01000001.1"/>
</dbReference>
<keyword evidence="4 10" id="KW-0547">Nucleotide-binding</keyword>
<dbReference type="UniPathway" id="UPA00219"/>
<dbReference type="EC" id="6.3.2.10" evidence="10 11"/>
<keyword evidence="8 10" id="KW-0131">Cell cycle</keyword>
<dbReference type="InterPro" id="IPR051046">
    <property type="entry name" value="MurCDEF_CellWall_CoF430Synth"/>
</dbReference>
<evidence type="ECO:0000256" key="12">
    <source>
        <dbReference type="SAM" id="MobiDB-lite"/>
    </source>
</evidence>
<dbReference type="NCBIfam" id="TIGR01143">
    <property type="entry name" value="murF"/>
    <property type="match status" value="1"/>
</dbReference>
<dbReference type="OrthoDB" id="9800958at2"/>
<feature type="domain" description="Mur ligase central" evidence="15">
    <location>
        <begin position="111"/>
        <end position="298"/>
    </location>
</feature>
<proteinExistence type="inferred from homology"/>
<evidence type="ECO:0000256" key="9">
    <source>
        <dbReference type="ARBA" id="ARBA00023316"/>
    </source>
</evidence>
<evidence type="ECO:0000259" key="15">
    <source>
        <dbReference type="Pfam" id="PF08245"/>
    </source>
</evidence>
<sequence>MIPLRLDEVAEATGGVVHGCDDPASVLVDGPVTTDSRECGPGGLYVARVGEHADGHDYVPAALAAGAVAVLGSRPVDGVGVVVDDVQEAFGRLARVVVDRAVAGGLHVVGITGSSGKTSTKDLLASVLAGSGETVAPVNSLNGEIGVPLTVCRVTPTTRHLVVEMGARGVGHIDYLTRIAPPAVAVVLNVGSAHVGEFGSRENIARAKSELPRAVAADGLSVLNADDPLVRGMADRLASRVVLVGTAPDADVRATDVTLDPLGRARFTLVTAGGSRPVTLRQSGAHHVGNALAVAAVALELGVGLDDVAHRLSEAVAVSRWRMEVTERPDGVTVVNDAYNANPESMLAALEALAAIETDGRRWAVLGSMLELGEDADAEHAALLGHATRLGVDEVVAVGDGARAIGAPTWLPDRDAAHDLLADRLRPGDVVLLKSSRDSGLRWLGDRLAGTGEYAPSVTLSTDPSTDPATTTSTSRAAGASSGGGGGVRPDDGHARAGAGPDGILDGSRDDILDDDRGERPDETSGTDHTSEPGDTDSDGMHSDTTRPPTSPDGTGDGSDTSETGDGGRAR</sequence>
<keyword evidence="7 10" id="KW-0573">Peptidoglycan synthesis</keyword>
<dbReference type="InterPro" id="IPR013221">
    <property type="entry name" value="Mur_ligase_cen"/>
</dbReference>
<dbReference type="InterPro" id="IPR005863">
    <property type="entry name" value="UDP-N-AcMur_synth"/>
</dbReference>
<evidence type="ECO:0000256" key="4">
    <source>
        <dbReference type="ARBA" id="ARBA00022741"/>
    </source>
</evidence>
<dbReference type="InterPro" id="IPR035911">
    <property type="entry name" value="MurE/MurF_N"/>
</dbReference>
<evidence type="ECO:0000259" key="14">
    <source>
        <dbReference type="Pfam" id="PF02875"/>
    </source>
</evidence>
<dbReference type="GO" id="GO:0047480">
    <property type="term" value="F:UDP-N-acetylmuramoyl-tripeptide-D-alanyl-D-alanine ligase activity"/>
    <property type="evidence" value="ECO:0007669"/>
    <property type="project" value="UniProtKB-UniRule"/>
</dbReference>
<keyword evidence="6 10" id="KW-0133">Cell shape</keyword>
<feature type="domain" description="Mur ligase N-terminal catalytic" evidence="13">
    <location>
        <begin position="32"/>
        <end position="76"/>
    </location>
</feature>
<protein>
    <recommendedName>
        <fullName evidence="10 11">UDP-N-acetylmuramoyl-tripeptide--D-alanyl-D-alanine ligase</fullName>
        <ecNumber evidence="10 11">6.3.2.10</ecNumber>
    </recommendedName>
    <alternativeName>
        <fullName evidence="10">D-alanyl-D-alanine-adding enzyme</fullName>
    </alternativeName>
</protein>
<evidence type="ECO:0000256" key="3">
    <source>
        <dbReference type="ARBA" id="ARBA00022618"/>
    </source>
</evidence>
<keyword evidence="2 10" id="KW-0436">Ligase</keyword>
<accession>A0A495XWG8</accession>
<keyword evidence="5 10" id="KW-0067">ATP-binding</keyword>
<comment type="subcellular location">
    <subcellularLocation>
        <location evidence="10 11">Cytoplasm</location>
    </subcellularLocation>
</comment>
<feature type="region of interest" description="Disordered" evidence="12">
    <location>
        <begin position="453"/>
        <end position="571"/>
    </location>
</feature>
<dbReference type="GO" id="GO:0051301">
    <property type="term" value="P:cell division"/>
    <property type="evidence" value="ECO:0007669"/>
    <property type="project" value="UniProtKB-KW"/>
</dbReference>
<dbReference type="HAMAP" id="MF_02019">
    <property type="entry name" value="MurF"/>
    <property type="match status" value="1"/>
</dbReference>
<feature type="compositionally biased region" description="Low complexity" evidence="12">
    <location>
        <begin position="461"/>
        <end position="480"/>
    </location>
</feature>
<evidence type="ECO:0000256" key="6">
    <source>
        <dbReference type="ARBA" id="ARBA00022960"/>
    </source>
</evidence>
<evidence type="ECO:0000256" key="1">
    <source>
        <dbReference type="ARBA" id="ARBA00022490"/>
    </source>
</evidence>
<feature type="compositionally biased region" description="Basic and acidic residues" evidence="12">
    <location>
        <begin position="507"/>
        <end position="523"/>
    </location>
</feature>
<evidence type="ECO:0000256" key="10">
    <source>
        <dbReference type="HAMAP-Rule" id="MF_02019"/>
    </source>
</evidence>
<reference evidence="16 17" key="1">
    <citation type="submission" date="2018-10" db="EMBL/GenBank/DDBJ databases">
        <title>Sequencing the genomes of 1000 actinobacteria strains.</title>
        <authorList>
            <person name="Klenk H.-P."/>
        </authorList>
    </citation>
    <scope>NUCLEOTIDE SEQUENCE [LARGE SCALE GENOMIC DNA]</scope>
    <source>
        <strain evidence="16 17">DSM 44267</strain>
    </source>
</reference>
<evidence type="ECO:0000256" key="8">
    <source>
        <dbReference type="ARBA" id="ARBA00023306"/>
    </source>
</evidence>
<gene>
    <name evidence="10" type="primary">murF</name>
    <name evidence="16" type="ORF">DFJ68_0590</name>
</gene>
<dbReference type="AlphaFoldDB" id="A0A495XWG8"/>
<dbReference type="GO" id="GO:0008360">
    <property type="term" value="P:regulation of cell shape"/>
    <property type="evidence" value="ECO:0007669"/>
    <property type="project" value="UniProtKB-KW"/>
</dbReference>
<keyword evidence="9 10" id="KW-0961">Cell wall biogenesis/degradation</keyword>
<dbReference type="Pfam" id="PF08245">
    <property type="entry name" value="Mur_ligase_M"/>
    <property type="match status" value="1"/>
</dbReference>
<evidence type="ECO:0000256" key="7">
    <source>
        <dbReference type="ARBA" id="ARBA00022984"/>
    </source>
</evidence>
<dbReference type="GO" id="GO:0008766">
    <property type="term" value="F:UDP-N-acetylmuramoylalanyl-D-glutamyl-2,6-diaminopimelate-D-alanyl-D-alanine ligase activity"/>
    <property type="evidence" value="ECO:0007669"/>
    <property type="project" value="RHEA"/>
</dbReference>
<dbReference type="GO" id="GO:0009252">
    <property type="term" value="P:peptidoglycan biosynthetic process"/>
    <property type="evidence" value="ECO:0007669"/>
    <property type="project" value="UniProtKB-UniRule"/>
</dbReference>
<dbReference type="PANTHER" id="PTHR43024">
    <property type="entry name" value="UDP-N-ACETYLMURAMOYL-TRIPEPTIDE--D-ALANYL-D-ALANINE LIGASE"/>
    <property type="match status" value="1"/>
</dbReference>
<dbReference type="InterPro" id="IPR000713">
    <property type="entry name" value="Mur_ligase_N"/>
</dbReference>
<dbReference type="Pfam" id="PF01225">
    <property type="entry name" value="Mur_ligase"/>
    <property type="match status" value="1"/>
</dbReference>
<evidence type="ECO:0000256" key="2">
    <source>
        <dbReference type="ARBA" id="ARBA00022598"/>
    </source>
</evidence>
<evidence type="ECO:0000313" key="16">
    <source>
        <dbReference type="EMBL" id="RKT77174.1"/>
    </source>
</evidence>
<keyword evidence="17" id="KW-1185">Reference proteome</keyword>
<dbReference type="Pfam" id="PF02875">
    <property type="entry name" value="Mur_ligase_C"/>
    <property type="match status" value="1"/>
</dbReference>
<dbReference type="GO" id="GO:0071555">
    <property type="term" value="P:cell wall organization"/>
    <property type="evidence" value="ECO:0007669"/>
    <property type="project" value="UniProtKB-KW"/>
</dbReference>
<dbReference type="InterPro" id="IPR004101">
    <property type="entry name" value="Mur_ligase_C"/>
</dbReference>
<comment type="function">
    <text evidence="10 11">Involved in cell wall formation. Catalyzes the final step in the synthesis of UDP-N-acetylmuramoyl-pentapeptide, the precursor of murein.</text>
</comment>
<dbReference type="Gene3D" id="3.40.1190.10">
    <property type="entry name" value="Mur-like, catalytic domain"/>
    <property type="match status" value="1"/>
</dbReference>
<feature type="binding site" evidence="10">
    <location>
        <begin position="113"/>
        <end position="119"/>
    </location>
    <ligand>
        <name>ATP</name>
        <dbReference type="ChEBI" id="CHEBI:30616"/>
    </ligand>
</feature>
<evidence type="ECO:0000256" key="11">
    <source>
        <dbReference type="RuleBase" id="RU004136"/>
    </source>
</evidence>
<comment type="caution">
    <text evidence="16">The sequence shown here is derived from an EMBL/GenBank/DDBJ whole genome shotgun (WGS) entry which is preliminary data.</text>
</comment>
<comment type="catalytic activity">
    <reaction evidence="10 11">
        <text>D-alanyl-D-alanine + UDP-N-acetyl-alpha-D-muramoyl-L-alanyl-gamma-D-glutamyl-meso-2,6-diaminopimelate + ATP = UDP-N-acetyl-alpha-D-muramoyl-L-alanyl-gamma-D-glutamyl-meso-2,6-diaminopimeloyl-D-alanyl-D-alanine + ADP + phosphate + H(+)</text>
        <dbReference type="Rhea" id="RHEA:28374"/>
        <dbReference type="ChEBI" id="CHEBI:15378"/>
        <dbReference type="ChEBI" id="CHEBI:30616"/>
        <dbReference type="ChEBI" id="CHEBI:43474"/>
        <dbReference type="ChEBI" id="CHEBI:57822"/>
        <dbReference type="ChEBI" id="CHEBI:61386"/>
        <dbReference type="ChEBI" id="CHEBI:83905"/>
        <dbReference type="ChEBI" id="CHEBI:456216"/>
        <dbReference type="EC" id="6.3.2.10"/>
    </reaction>
</comment>
<evidence type="ECO:0000313" key="17">
    <source>
        <dbReference type="Proteomes" id="UP000278440"/>
    </source>
</evidence>